<name>A0AAN6W1R2_9PEZI</name>
<sequence>MSNYWTHAQVVRSSSARVKTYPLIGNSSAGAFTSYSASLNTWKLSNGLTLEPNASPSDMDHWFRKYYFTTGDEGNANNGDSDRR</sequence>
<proteinExistence type="predicted"/>
<reference evidence="1" key="2">
    <citation type="submission" date="2023-05" db="EMBL/GenBank/DDBJ databases">
        <authorList>
            <consortium name="Lawrence Berkeley National Laboratory"/>
            <person name="Steindorff A."/>
            <person name="Hensen N."/>
            <person name="Bonometti L."/>
            <person name="Westerberg I."/>
            <person name="Brannstrom I.O."/>
            <person name="Guillou S."/>
            <person name="Cros-Aarteil S."/>
            <person name="Calhoun S."/>
            <person name="Haridas S."/>
            <person name="Kuo A."/>
            <person name="Mondo S."/>
            <person name="Pangilinan J."/>
            <person name="Riley R."/>
            <person name="Labutti K."/>
            <person name="Andreopoulos B."/>
            <person name="Lipzen A."/>
            <person name="Chen C."/>
            <person name="Yanf M."/>
            <person name="Daum C."/>
            <person name="Ng V."/>
            <person name="Clum A."/>
            <person name="Ohm R."/>
            <person name="Martin F."/>
            <person name="Silar P."/>
            <person name="Natvig D."/>
            <person name="Lalanne C."/>
            <person name="Gautier V."/>
            <person name="Ament-Velasquez S.L."/>
            <person name="Kruys A."/>
            <person name="Hutchinson M.I."/>
            <person name="Powell A.J."/>
            <person name="Barry K."/>
            <person name="Miller A.N."/>
            <person name="Grigoriev I.V."/>
            <person name="Debuchy R."/>
            <person name="Gladieux P."/>
            <person name="Thoren M.H."/>
            <person name="Johannesson H."/>
        </authorList>
    </citation>
    <scope>NUCLEOTIDE SEQUENCE</scope>
    <source>
        <strain evidence="1">CBS 892.96</strain>
    </source>
</reference>
<gene>
    <name evidence="1" type="ORF">QBC36DRAFT_70915</name>
</gene>
<reference evidence="1" key="1">
    <citation type="journal article" date="2023" name="Mol. Phylogenet. Evol.">
        <title>Genome-scale phylogeny and comparative genomics of the fungal order Sordariales.</title>
        <authorList>
            <person name="Hensen N."/>
            <person name="Bonometti L."/>
            <person name="Westerberg I."/>
            <person name="Brannstrom I.O."/>
            <person name="Guillou S."/>
            <person name="Cros-Aarteil S."/>
            <person name="Calhoun S."/>
            <person name="Haridas S."/>
            <person name="Kuo A."/>
            <person name="Mondo S."/>
            <person name="Pangilinan J."/>
            <person name="Riley R."/>
            <person name="LaButti K."/>
            <person name="Andreopoulos B."/>
            <person name="Lipzen A."/>
            <person name="Chen C."/>
            <person name="Yan M."/>
            <person name="Daum C."/>
            <person name="Ng V."/>
            <person name="Clum A."/>
            <person name="Steindorff A."/>
            <person name="Ohm R.A."/>
            <person name="Martin F."/>
            <person name="Silar P."/>
            <person name="Natvig D.O."/>
            <person name="Lalanne C."/>
            <person name="Gautier V."/>
            <person name="Ament-Velasquez S.L."/>
            <person name="Kruys A."/>
            <person name="Hutchinson M.I."/>
            <person name="Powell A.J."/>
            <person name="Barry K."/>
            <person name="Miller A.N."/>
            <person name="Grigoriev I.V."/>
            <person name="Debuchy R."/>
            <person name="Gladieux P."/>
            <person name="Hiltunen Thoren M."/>
            <person name="Johannesson H."/>
        </authorList>
    </citation>
    <scope>NUCLEOTIDE SEQUENCE</scope>
    <source>
        <strain evidence="1">CBS 892.96</strain>
    </source>
</reference>
<dbReference type="EMBL" id="MU866404">
    <property type="protein sequence ID" value="KAK4172651.1"/>
    <property type="molecule type" value="Genomic_DNA"/>
</dbReference>
<keyword evidence="2" id="KW-1185">Reference proteome</keyword>
<evidence type="ECO:0000313" key="1">
    <source>
        <dbReference type="EMBL" id="KAK4172651.1"/>
    </source>
</evidence>
<comment type="caution">
    <text evidence="1">The sequence shown here is derived from an EMBL/GenBank/DDBJ whole genome shotgun (WGS) entry which is preliminary data.</text>
</comment>
<evidence type="ECO:0000313" key="2">
    <source>
        <dbReference type="Proteomes" id="UP001302321"/>
    </source>
</evidence>
<accession>A0AAN6W1R2</accession>
<dbReference type="Proteomes" id="UP001302321">
    <property type="component" value="Unassembled WGS sequence"/>
</dbReference>
<dbReference type="AlphaFoldDB" id="A0AAN6W1R2"/>
<protein>
    <submittedName>
        <fullName evidence="1">Uncharacterized protein</fullName>
    </submittedName>
</protein>
<organism evidence="1 2">
    <name type="scientific">Triangularia setosa</name>
    <dbReference type="NCBI Taxonomy" id="2587417"/>
    <lineage>
        <taxon>Eukaryota</taxon>
        <taxon>Fungi</taxon>
        <taxon>Dikarya</taxon>
        <taxon>Ascomycota</taxon>
        <taxon>Pezizomycotina</taxon>
        <taxon>Sordariomycetes</taxon>
        <taxon>Sordariomycetidae</taxon>
        <taxon>Sordariales</taxon>
        <taxon>Podosporaceae</taxon>
        <taxon>Triangularia</taxon>
    </lineage>
</organism>